<gene>
    <name evidence="12" type="ORF">SAMN02982927_02575</name>
</gene>
<dbReference type="OrthoDB" id="9806929at2"/>
<evidence type="ECO:0000256" key="2">
    <source>
        <dbReference type="ARBA" id="ARBA00022475"/>
    </source>
</evidence>
<evidence type="ECO:0000259" key="11">
    <source>
        <dbReference type="Pfam" id="PF20560"/>
    </source>
</evidence>
<evidence type="ECO:0000259" key="10">
    <source>
        <dbReference type="Pfam" id="PF01618"/>
    </source>
</evidence>
<dbReference type="GO" id="GO:0005886">
    <property type="term" value="C:plasma membrane"/>
    <property type="evidence" value="ECO:0007669"/>
    <property type="project" value="UniProtKB-SubCell"/>
</dbReference>
<feature type="transmembrane region" description="Helical" evidence="9">
    <location>
        <begin position="150"/>
        <end position="170"/>
    </location>
</feature>
<sequence length="279" mass="29979">MDVATVIGLLVGLLSLVIGFLMEGGELIALLKITAFLIVFGGTFGAVIVSFPGKILAKAPFILKYAFIKPKERSGDTIIKLIDLANISRREGLLALEGEQSNFQNDSFMSNGIQMVVDGVDSDVIDDILNRDIELYEQKILSIARMFESAGGYAPTMGIIGTVMGLVHVLGSLEDAAALGPAIAVAFIATLYGVGSANVIYLPIFTKIKNNLASEIMIRQLKTEGILSIQYGESTMILKKKLYAFLTEKECQDVEQALTSGGNKGTNTNRQFQEAGQSS</sequence>
<feature type="domain" description="MotA/TolQ/ExbB proton channel" evidence="10">
    <location>
        <begin position="104"/>
        <end position="219"/>
    </location>
</feature>
<evidence type="ECO:0000256" key="3">
    <source>
        <dbReference type="ARBA" id="ARBA00022692"/>
    </source>
</evidence>
<dbReference type="InterPro" id="IPR002898">
    <property type="entry name" value="MotA_ExbB_proton_chnl"/>
</dbReference>
<protein>
    <submittedName>
        <fullName evidence="12">Chemotaxis protein MotA</fullName>
    </submittedName>
</protein>
<evidence type="ECO:0000256" key="5">
    <source>
        <dbReference type="ARBA" id="ARBA00022989"/>
    </source>
</evidence>
<dbReference type="RefSeq" id="WP_093673577.1">
    <property type="nucleotide sequence ID" value="NZ_FOOY01000019.1"/>
</dbReference>
<keyword evidence="5 9" id="KW-1133">Transmembrane helix</keyword>
<keyword evidence="2" id="KW-1003">Cell membrane</keyword>
<name>A0A1I2U6P7_9BACL</name>
<dbReference type="NCBIfam" id="NF006583">
    <property type="entry name" value="PRK09109.1"/>
    <property type="match status" value="1"/>
</dbReference>
<proteinExistence type="inferred from homology"/>
<dbReference type="GO" id="GO:0071978">
    <property type="term" value="P:bacterial-type flagellum-dependent swarming motility"/>
    <property type="evidence" value="ECO:0007669"/>
    <property type="project" value="InterPro"/>
</dbReference>
<accession>A0A1I2U6P7</accession>
<dbReference type="PANTHER" id="PTHR30433:SF3">
    <property type="entry name" value="MOTILITY PROTEIN A"/>
    <property type="match status" value="1"/>
</dbReference>
<dbReference type="STRING" id="269670.SAMN02982927_02575"/>
<comment type="subcellular location">
    <subcellularLocation>
        <location evidence="1">Cell membrane</location>
        <topology evidence="1">Multi-pass membrane protein</topology>
    </subcellularLocation>
    <subcellularLocation>
        <location evidence="7">Membrane</location>
        <topology evidence="7">Multi-pass membrane protein</topology>
    </subcellularLocation>
</comment>
<keyword evidence="7" id="KW-0653">Protein transport</keyword>
<evidence type="ECO:0000313" key="13">
    <source>
        <dbReference type="Proteomes" id="UP000198752"/>
    </source>
</evidence>
<evidence type="ECO:0000256" key="6">
    <source>
        <dbReference type="ARBA" id="ARBA00023136"/>
    </source>
</evidence>
<organism evidence="12 13">
    <name type="scientific">Sporolactobacillus nakayamae</name>
    <dbReference type="NCBI Taxonomy" id="269670"/>
    <lineage>
        <taxon>Bacteria</taxon>
        <taxon>Bacillati</taxon>
        <taxon>Bacillota</taxon>
        <taxon>Bacilli</taxon>
        <taxon>Bacillales</taxon>
        <taxon>Sporolactobacillaceae</taxon>
        <taxon>Sporolactobacillus</taxon>
    </lineage>
</organism>
<dbReference type="Pfam" id="PF20560">
    <property type="entry name" value="MotA_N"/>
    <property type="match status" value="1"/>
</dbReference>
<keyword evidence="7" id="KW-0813">Transport</keyword>
<evidence type="ECO:0000256" key="7">
    <source>
        <dbReference type="RuleBase" id="RU004057"/>
    </source>
</evidence>
<dbReference type="InterPro" id="IPR046786">
    <property type="entry name" value="MotA_N"/>
</dbReference>
<feature type="transmembrane region" description="Helical" evidence="9">
    <location>
        <begin position="29"/>
        <end position="51"/>
    </location>
</feature>
<keyword evidence="3 9" id="KW-0812">Transmembrane</keyword>
<dbReference type="PANTHER" id="PTHR30433">
    <property type="entry name" value="CHEMOTAXIS PROTEIN MOTA"/>
    <property type="match status" value="1"/>
</dbReference>
<dbReference type="Pfam" id="PF01618">
    <property type="entry name" value="MotA_ExbB"/>
    <property type="match status" value="1"/>
</dbReference>
<keyword evidence="13" id="KW-1185">Reference proteome</keyword>
<reference evidence="13" key="1">
    <citation type="submission" date="2016-10" db="EMBL/GenBank/DDBJ databases">
        <authorList>
            <person name="Varghese N."/>
            <person name="Submissions S."/>
        </authorList>
    </citation>
    <scope>NUCLEOTIDE SEQUENCE [LARGE SCALE GENOMIC DNA]</scope>
    <source>
        <strain evidence="13">ATCC 700379</strain>
    </source>
</reference>
<feature type="region of interest" description="Disordered" evidence="8">
    <location>
        <begin position="257"/>
        <end position="279"/>
    </location>
</feature>
<evidence type="ECO:0000256" key="1">
    <source>
        <dbReference type="ARBA" id="ARBA00004651"/>
    </source>
</evidence>
<dbReference type="GO" id="GO:0015031">
    <property type="term" value="P:protein transport"/>
    <property type="evidence" value="ECO:0007669"/>
    <property type="project" value="UniProtKB-KW"/>
</dbReference>
<comment type="similarity">
    <text evidence="7">Belongs to the exbB/tolQ family.</text>
</comment>
<keyword evidence="4" id="KW-0283">Flagellar rotation</keyword>
<feature type="domain" description="Motility protein A N-terminal" evidence="11">
    <location>
        <begin position="6"/>
        <end position="91"/>
    </location>
</feature>
<dbReference type="InterPro" id="IPR047055">
    <property type="entry name" value="MotA-like"/>
</dbReference>
<dbReference type="GO" id="GO:0006935">
    <property type="term" value="P:chemotaxis"/>
    <property type="evidence" value="ECO:0007669"/>
    <property type="project" value="InterPro"/>
</dbReference>
<evidence type="ECO:0000256" key="8">
    <source>
        <dbReference type="SAM" id="MobiDB-lite"/>
    </source>
</evidence>
<evidence type="ECO:0000256" key="9">
    <source>
        <dbReference type="SAM" id="Phobius"/>
    </source>
</evidence>
<dbReference type="AlphaFoldDB" id="A0A1I2U6P7"/>
<feature type="transmembrane region" description="Helical" evidence="9">
    <location>
        <begin position="182"/>
        <end position="204"/>
    </location>
</feature>
<evidence type="ECO:0000256" key="4">
    <source>
        <dbReference type="ARBA" id="ARBA00022779"/>
    </source>
</evidence>
<evidence type="ECO:0000313" key="12">
    <source>
        <dbReference type="EMBL" id="SFG72802.1"/>
    </source>
</evidence>
<dbReference type="Proteomes" id="UP000198752">
    <property type="component" value="Unassembled WGS sequence"/>
</dbReference>
<keyword evidence="6 9" id="KW-0472">Membrane</keyword>
<dbReference type="EMBL" id="FOOY01000019">
    <property type="protein sequence ID" value="SFG72802.1"/>
    <property type="molecule type" value="Genomic_DNA"/>
</dbReference>